<dbReference type="InterPro" id="IPR003614">
    <property type="entry name" value="Knottins"/>
</dbReference>
<keyword evidence="6" id="KW-0472">Membrane</keyword>
<reference evidence="8 9" key="1">
    <citation type="submission" date="2018-06" db="EMBL/GenBank/DDBJ databases">
        <title>WGS assembly of Brassica rapa FPsc.</title>
        <authorList>
            <person name="Bowman J."/>
            <person name="Kohchi T."/>
            <person name="Yamato K."/>
            <person name="Jenkins J."/>
            <person name="Shu S."/>
            <person name="Ishizaki K."/>
            <person name="Yamaoka S."/>
            <person name="Nishihama R."/>
            <person name="Nakamura Y."/>
            <person name="Berger F."/>
            <person name="Adam C."/>
            <person name="Aki S."/>
            <person name="Althoff F."/>
            <person name="Araki T."/>
            <person name="Arteaga-Vazquez M."/>
            <person name="Balasubrmanian S."/>
            <person name="Bauer D."/>
            <person name="Boehm C."/>
            <person name="Briginshaw L."/>
            <person name="Caballero-Perez J."/>
            <person name="Catarino B."/>
            <person name="Chen F."/>
            <person name="Chiyoda S."/>
            <person name="Chovatia M."/>
            <person name="Davies K."/>
            <person name="Delmans M."/>
            <person name="Demura T."/>
            <person name="Dierschke T."/>
            <person name="Dolan L."/>
            <person name="Dorantes-Acosta A."/>
            <person name="Eklund D."/>
            <person name="Florent S."/>
            <person name="Flores-Sandoval E."/>
            <person name="Fujiyama A."/>
            <person name="Fukuzawa H."/>
            <person name="Galik B."/>
            <person name="Grimanelli D."/>
            <person name="Grimwood J."/>
            <person name="Grossniklaus U."/>
            <person name="Hamada T."/>
            <person name="Haseloff J."/>
            <person name="Hetherington A."/>
            <person name="Higo A."/>
            <person name="Hirakawa Y."/>
            <person name="Hundley H."/>
            <person name="Ikeda Y."/>
            <person name="Inoue K."/>
            <person name="Inoue S."/>
            <person name="Ishida S."/>
            <person name="Jia Q."/>
            <person name="Kakita M."/>
            <person name="Kanazawa T."/>
            <person name="Kawai Y."/>
            <person name="Kawashima T."/>
            <person name="Kennedy M."/>
            <person name="Kinose K."/>
            <person name="Kinoshita T."/>
            <person name="Kohara Y."/>
            <person name="Koide E."/>
            <person name="Komatsu K."/>
            <person name="Kopischke S."/>
            <person name="Kubo M."/>
            <person name="Kyozuka J."/>
            <person name="Lagercrantz U."/>
            <person name="Lin S."/>
            <person name="Lindquist E."/>
            <person name="Lipzen A."/>
            <person name="Lu C."/>
            <person name="Luna E."/>
            <person name="Martienssen R."/>
            <person name="Minamino N."/>
            <person name="Mizutani M."/>
            <person name="Mizutani M."/>
            <person name="Mochizuki N."/>
            <person name="Monte I."/>
            <person name="Mosher R."/>
            <person name="Nagasaki H."/>
            <person name="Nakagami H."/>
            <person name="Naramoto S."/>
            <person name="Nishitani K."/>
            <person name="Ohtani M."/>
            <person name="Okamoto T."/>
            <person name="Okumura M."/>
            <person name="Phillips J."/>
            <person name="Pollak B."/>
            <person name="Reinders A."/>
            <person name="Roevekamp M."/>
            <person name="Sano R."/>
            <person name="Sawa S."/>
            <person name="Schmid M."/>
            <person name="Shirakawa M."/>
            <person name="Solano R."/>
            <person name="Spunde A."/>
            <person name="Suetsugu N."/>
            <person name="Sugano S."/>
            <person name="Sugiyama A."/>
            <person name="Sun R."/>
            <person name="Suzuki Y."/>
            <person name="Takenaka M."/>
            <person name="Takezawa D."/>
            <person name="Tomogane H."/>
            <person name="Tsuzuki M."/>
            <person name="Ueda T."/>
            <person name="Umeda M."/>
            <person name="Ward J."/>
            <person name="Watanabe Y."/>
            <person name="Yazaki K."/>
            <person name="Yokoyama R."/>
            <person name="Yoshitake Y."/>
            <person name="Yotsui I."/>
            <person name="Zachgo S."/>
            <person name="Schmutz J."/>
        </authorList>
    </citation>
    <scope>NUCLEOTIDE SEQUENCE [LARGE SCALE GENOMIC DNA]</scope>
    <source>
        <strain evidence="9">cv. B-3</strain>
    </source>
</reference>
<evidence type="ECO:0000256" key="6">
    <source>
        <dbReference type="SAM" id="Phobius"/>
    </source>
</evidence>
<keyword evidence="2" id="KW-0964">Secreted</keyword>
<dbReference type="EMBL" id="CM010631">
    <property type="protein sequence ID" value="RID67569.1"/>
    <property type="molecule type" value="Genomic_DNA"/>
</dbReference>
<evidence type="ECO:0000256" key="1">
    <source>
        <dbReference type="ARBA" id="ARBA00004613"/>
    </source>
</evidence>
<dbReference type="GO" id="GO:0050832">
    <property type="term" value="P:defense response to fungus"/>
    <property type="evidence" value="ECO:0007669"/>
    <property type="project" value="UniProtKB-KW"/>
</dbReference>
<sequence length="119" mass="13713">MKKRSNHLHVTIKHHWQIHLHTTINSKQSKMKSVYIFIALFIFFLAVLGESPEKIGADEKFKCLEEYGGDVGPTFCNPKFFPTLCRQNCRSFKGAKGGKCVKKHKSKPIKCFCDYCKDD</sequence>
<gene>
    <name evidence="8" type="ORF">BRARA_D02644</name>
</gene>
<evidence type="ECO:0000256" key="5">
    <source>
        <dbReference type="ARBA" id="ARBA00038027"/>
    </source>
</evidence>
<organism evidence="8 9">
    <name type="scientific">Brassica campestris</name>
    <name type="common">Field mustard</name>
    <dbReference type="NCBI Taxonomy" id="3711"/>
    <lineage>
        <taxon>Eukaryota</taxon>
        <taxon>Viridiplantae</taxon>
        <taxon>Streptophyta</taxon>
        <taxon>Embryophyta</taxon>
        <taxon>Tracheophyta</taxon>
        <taxon>Spermatophyta</taxon>
        <taxon>Magnoliopsida</taxon>
        <taxon>eudicotyledons</taxon>
        <taxon>Gunneridae</taxon>
        <taxon>Pentapetalae</taxon>
        <taxon>rosids</taxon>
        <taxon>malvids</taxon>
        <taxon>Brassicales</taxon>
        <taxon>Brassicaceae</taxon>
        <taxon>Brassiceae</taxon>
        <taxon>Brassica</taxon>
    </lineage>
</organism>
<dbReference type="SUPFAM" id="SSF57095">
    <property type="entry name" value="Scorpion toxin-like"/>
    <property type="match status" value="1"/>
</dbReference>
<evidence type="ECO:0000259" key="7">
    <source>
        <dbReference type="SMART" id="SM00505"/>
    </source>
</evidence>
<dbReference type="AlphaFoldDB" id="A0A397ZPN1"/>
<proteinExistence type="inferred from homology"/>
<name>A0A397ZPN1_BRACM</name>
<dbReference type="Gene3D" id="3.30.30.10">
    <property type="entry name" value="Knottin, scorpion toxin-like"/>
    <property type="match status" value="1"/>
</dbReference>
<evidence type="ECO:0000313" key="9">
    <source>
        <dbReference type="Proteomes" id="UP000264353"/>
    </source>
</evidence>
<evidence type="ECO:0000256" key="4">
    <source>
        <dbReference type="ARBA" id="ARBA00022577"/>
    </source>
</evidence>
<dbReference type="Proteomes" id="UP000264353">
    <property type="component" value="Chromosome A4"/>
</dbReference>
<evidence type="ECO:0000256" key="2">
    <source>
        <dbReference type="ARBA" id="ARBA00022525"/>
    </source>
</evidence>
<comment type="similarity">
    <text evidence="5">Belongs to the DEFL family. Protease inhibitor I18 (RTI/MTI-2) subfamily.</text>
</comment>
<dbReference type="InterPro" id="IPR036574">
    <property type="entry name" value="Scorpion_toxin-like_sf"/>
</dbReference>
<keyword evidence="3" id="KW-0929">Antimicrobial</keyword>
<dbReference type="Pfam" id="PF00537">
    <property type="entry name" value="Toxin_3"/>
    <property type="match status" value="1"/>
</dbReference>
<dbReference type="InterPro" id="IPR002061">
    <property type="entry name" value="Scorpion_toxinL/defensin"/>
</dbReference>
<accession>A0A397ZPN1</accession>
<dbReference type="GO" id="GO:0031640">
    <property type="term" value="P:killing of cells of another organism"/>
    <property type="evidence" value="ECO:0007669"/>
    <property type="project" value="UniProtKB-KW"/>
</dbReference>
<keyword evidence="6" id="KW-1133">Transmembrane helix</keyword>
<evidence type="ECO:0000313" key="8">
    <source>
        <dbReference type="EMBL" id="RID67569.1"/>
    </source>
</evidence>
<feature type="transmembrane region" description="Helical" evidence="6">
    <location>
        <begin position="33"/>
        <end position="49"/>
    </location>
</feature>
<feature type="domain" description="Knottins-like" evidence="7">
    <location>
        <begin position="62"/>
        <end position="116"/>
    </location>
</feature>
<comment type="subcellular location">
    <subcellularLocation>
        <location evidence="1">Secreted</location>
    </subcellularLocation>
</comment>
<dbReference type="GO" id="GO:0019871">
    <property type="term" value="F:sodium channel inhibitor activity"/>
    <property type="evidence" value="ECO:0007669"/>
    <property type="project" value="InterPro"/>
</dbReference>
<evidence type="ECO:0000256" key="3">
    <source>
        <dbReference type="ARBA" id="ARBA00022529"/>
    </source>
</evidence>
<dbReference type="SMART" id="SM00505">
    <property type="entry name" value="Knot1"/>
    <property type="match status" value="1"/>
</dbReference>
<protein>
    <recommendedName>
        <fullName evidence="7">Knottins-like domain-containing protein</fullName>
    </recommendedName>
</protein>
<dbReference type="GO" id="GO:0005576">
    <property type="term" value="C:extracellular region"/>
    <property type="evidence" value="ECO:0007669"/>
    <property type="project" value="UniProtKB-SubCell"/>
</dbReference>
<keyword evidence="4" id="KW-0295">Fungicide</keyword>
<keyword evidence="6" id="KW-0812">Transmembrane</keyword>